<comment type="similarity">
    <text evidence="1 9 11">Belongs to the peptidase A8 family.</text>
</comment>
<evidence type="ECO:0000256" key="6">
    <source>
        <dbReference type="ARBA" id="ARBA00022801"/>
    </source>
</evidence>
<comment type="catalytic activity">
    <reaction evidence="9 10">
        <text>Release of signal peptides from bacterial membrane prolipoproteins. Hydrolyzes -Xaa-Yaa-Zaa-|-(S,diacylglyceryl)Cys-, in which Xaa is hydrophobic (preferably Leu), and Yaa (Ala or Ser) and Zaa (Gly or Ala) have small, neutral side chains.</text>
        <dbReference type="EC" id="3.4.23.36"/>
    </reaction>
</comment>
<keyword evidence="4 9" id="KW-0812">Transmembrane</keyword>
<comment type="subcellular location">
    <subcellularLocation>
        <location evidence="9">Cell membrane</location>
        <topology evidence="9">Multi-pass membrane protein</topology>
    </subcellularLocation>
</comment>
<feature type="transmembrane region" description="Helical" evidence="9">
    <location>
        <begin position="116"/>
        <end position="132"/>
    </location>
</feature>
<gene>
    <name evidence="9 12" type="primary">lspA</name>
    <name evidence="12" type="ORF">H3309_06910</name>
</gene>
<dbReference type="GO" id="GO:0004190">
    <property type="term" value="F:aspartic-type endopeptidase activity"/>
    <property type="evidence" value="ECO:0007669"/>
    <property type="project" value="UniProtKB-UniRule"/>
</dbReference>
<dbReference type="AlphaFoldDB" id="A0A7G5ILD6"/>
<dbReference type="Proteomes" id="UP000515292">
    <property type="component" value="Chromosome"/>
</dbReference>
<dbReference type="PRINTS" id="PR00781">
    <property type="entry name" value="LIPOSIGPTASE"/>
</dbReference>
<dbReference type="PANTHER" id="PTHR33695:SF1">
    <property type="entry name" value="LIPOPROTEIN SIGNAL PEPTIDASE"/>
    <property type="match status" value="1"/>
</dbReference>
<evidence type="ECO:0000256" key="8">
    <source>
        <dbReference type="ARBA" id="ARBA00023136"/>
    </source>
</evidence>
<evidence type="ECO:0000256" key="10">
    <source>
        <dbReference type="RuleBase" id="RU000594"/>
    </source>
</evidence>
<proteinExistence type="inferred from homology"/>
<protein>
    <recommendedName>
        <fullName evidence="9">Lipoprotein signal peptidase</fullName>
        <ecNumber evidence="9">3.4.23.36</ecNumber>
    </recommendedName>
    <alternativeName>
        <fullName evidence="9">Prolipoprotein signal peptidase</fullName>
    </alternativeName>
    <alternativeName>
        <fullName evidence="9">Signal peptidase II</fullName>
        <shortName evidence="9">SPase II</shortName>
    </alternativeName>
</protein>
<dbReference type="KEGG" id="sand:H3309_06910"/>
<dbReference type="EC" id="3.4.23.36" evidence="9"/>
<dbReference type="InterPro" id="IPR001872">
    <property type="entry name" value="Peptidase_A8"/>
</dbReference>
<evidence type="ECO:0000256" key="1">
    <source>
        <dbReference type="ARBA" id="ARBA00006139"/>
    </source>
</evidence>
<dbReference type="NCBIfam" id="TIGR00077">
    <property type="entry name" value="lspA"/>
    <property type="match status" value="1"/>
</dbReference>
<evidence type="ECO:0000256" key="11">
    <source>
        <dbReference type="RuleBase" id="RU004181"/>
    </source>
</evidence>
<evidence type="ECO:0000256" key="9">
    <source>
        <dbReference type="HAMAP-Rule" id="MF_00161"/>
    </source>
</evidence>
<name>A0A7G5ILD6_9SPHN</name>
<evidence type="ECO:0000256" key="2">
    <source>
        <dbReference type="ARBA" id="ARBA00022475"/>
    </source>
</evidence>
<dbReference type="GO" id="GO:0005886">
    <property type="term" value="C:plasma membrane"/>
    <property type="evidence" value="ECO:0007669"/>
    <property type="project" value="UniProtKB-SubCell"/>
</dbReference>
<keyword evidence="2 9" id="KW-1003">Cell membrane</keyword>
<keyword evidence="13" id="KW-1185">Reference proteome</keyword>
<organism evidence="12 13">
    <name type="scientific">Sandaracinobacteroides saxicola</name>
    <dbReference type="NCBI Taxonomy" id="2759707"/>
    <lineage>
        <taxon>Bacteria</taxon>
        <taxon>Pseudomonadati</taxon>
        <taxon>Pseudomonadota</taxon>
        <taxon>Alphaproteobacteria</taxon>
        <taxon>Sphingomonadales</taxon>
        <taxon>Sphingosinicellaceae</taxon>
        <taxon>Sandaracinobacteroides</taxon>
    </lineage>
</organism>
<dbReference type="Pfam" id="PF01252">
    <property type="entry name" value="Peptidase_A8"/>
    <property type="match status" value="1"/>
</dbReference>
<evidence type="ECO:0000256" key="3">
    <source>
        <dbReference type="ARBA" id="ARBA00022670"/>
    </source>
</evidence>
<feature type="active site" evidence="9">
    <location>
        <position position="142"/>
    </location>
</feature>
<feature type="transmembrane region" description="Helical" evidence="9">
    <location>
        <begin position="91"/>
        <end position="109"/>
    </location>
</feature>
<comment type="pathway">
    <text evidence="9">Protein modification; lipoprotein biosynthesis (signal peptide cleavage).</text>
</comment>
<feature type="transmembrane region" description="Helical" evidence="9">
    <location>
        <begin position="152"/>
        <end position="176"/>
    </location>
</feature>
<accession>A0A7G5ILD6</accession>
<evidence type="ECO:0000256" key="5">
    <source>
        <dbReference type="ARBA" id="ARBA00022750"/>
    </source>
</evidence>
<comment type="function">
    <text evidence="9 10">This protein specifically catalyzes the removal of signal peptides from prolipoproteins.</text>
</comment>
<evidence type="ECO:0000256" key="4">
    <source>
        <dbReference type="ARBA" id="ARBA00022692"/>
    </source>
</evidence>
<keyword evidence="3 9" id="KW-0645">Protease</keyword>
<keyword evidence="6 9" id="KW-0378">Hydrolase</keyword>
<dbReference type="PROSITE" id="PS00855">
    <property type="entry name" value="SPASE_II"/>
    <property type="match status" value="1"/>
</dbReference>
<dbReference type="UniPathway" id="UPA00665"/>
<keyword evidence="5 9" id="KW-0064">Aspartyl protease</keyword>
<dbReference type="HAMAP" id="MF_00161">
    <property type="entry name" value="LspA"/>
    <property type="match status" value="1"/>
</dbReference>
<evidence type="ECO:0000256" key="7">
    <source>
        <dbReference type="ARBA" id="ARBA00022989"/>
    </source>
</evidence>
<evidence type="ECO:0000313" key="12">
    <source>
        <dbReference type="EMBL" id="QMW24178.1"/>
    </source>
</evidence>
<sequence length="183" mass="19421">MRALLAAPARCRAGNPALHALRGGGGVKRLGYGLAAGVFLLDQAVKYWIISVLGLQAKVSVPVLPFFSLTWVENYGVSMGMFQADSGVERWGLTLLTAGIAAFVGAWIAREKAMPEVIALGLVLGGAVGNILDRVRFGYVVDFVHLHIGNWSFYVFNVADAAISIGVALLLVRALLAPKESKA</sequence>
<keyword evidence="8 9" id="KW-0472">Membrane</keyword>
<keyword evidence="7 9" id="KW-1133">Transmembrane helix</keyword>
<dbReference type="PANTHER" id="PTHR33695">
    <property type="entry name" value="LIPOPROTEIN SIGNAL PEPTIDASE"/>
    <property type="match status" value="1"/>
</dbReference>
<feature type="active site" evidence="9">
    <location>
        <position position="160"/>
    </location>
</feature>
<dbReference type="EMBL" id="CP059851">
    <property type="protein sequence ID" value="QMW24178.1"/>
    <property type="molecule type" value="Genomic_DNA"/>
</dbReference>
<feature type="transmembrane region" description="Helical" evidence="9">
    <location>
        <begin position="47"/>
        <end position="71"/>
    </location>
</feature>
<evidence type="ECO:0000313" key="13">
    <source>
        <dbReference type="Proteomes" id="UP000515292"/>
    </source>
</evidence>
<dbReference type="GO" id="GO:0006508">
    <property type="term" value="P:proteolysis"/>
    <property type="evidence" value="ECO:0007669"/>
    <property type="project" value="UniProtKB-KW"/>
</dbReference>
<reference evidence="12 13" key="1">
    <citation type="submission" date="2020-07" db="EMBL/GenBank/DDBJ databases">
        <title>Complete genome sequence for Sandaracinobacter sp. M6.</title>
        <authorList>
            <person name="Tang Y."/>
            <person name="Liu Q."/>
            <person name="Guo Z."/>
            <person name="Lei P."/>
            <person name="Huang B."/>
        </authorList>
    </citation>
    <scope>NUCLEOTIDE SEQUENCE [LARGE SCALE GENOMIC DNA]</scope>
    <source>
        <strain evidence="12 13">M6</strain>
    </source>
</reference>